<gene>
    <name evidence="1" type="ORF">OLC1_LOCUS24769</name>
</gene>
<evidence type="ECO:0000313" key="2">
    <source>
        <dbReference type="Proteomes" id="UP001161247"/>
    </source>
</evidence>
<organism evidence="1 2">
    <name type="scientific">Oldenlandia corymbosa var. corymbosa</name>
    <dbReference type="NCBI Taxonomy" id="529605"/>
    <lineage>
        <taxon>Eukaryota</taxon>
        <taxon>Viridiplantae</taxon>
        <taxon>Streptophyta</taxon>
        <taxon>Embryophyta</taxon>
        <taxon>Tracheophyta</taxon>
        <taxon>Spermatophyta</taxon>
        <taxon>Magnoliopsida</taxon>
        <taxon>eudicotyledons</taxon>
        <taxon>Gunneridae</taxon>
        <taxon>Pentapetalae</taxon>
        <taxon>asterids</taxon>
        <taxon>lamiids</taxon>
        <taxon>Gentianales</taxon>
        <taxon>Rubiaceae</taxon>
        <taxon>Rubioideae</taxon>
        <taxon>Spermacoceae</taxon>
        <taxon>Hedyotis-Oldenlandia complex</taxon>
        <taxon>Oldenlandia</taxon>
    </lineage>
</organism>
<keyword evidence="2" id="KW-1185">Reference proteome</keyword>
<dbReference type="Proteomes" id="UP001161247">
    <property type="component" value="Chromosome 9"/>
</dbReference>
<sequence length="184" mass="21418">MRFVHFVNKVLFAQESETIAKFRLKWENGNSCKVLYFPTWISKNYSAYKDDAIEEDPIEEASCLRCLLTGCLEDLLHYFKKLQVLAIDTNIQDRSWPRTRPWRDPTCVPECLVNSLVKVSINFVEAEGNDKAAYKYNGVAYAAEALYTVMFYMFRPVEKNGYFGLDDEEEEAAEMALQDEEFEL</sequence>
<reference evidence="1" key="1">
    <citation type="submission" date="2023-03" db="EMBL/GenBank/DDBJ databases">
        <authorList>
            <person name="Julca I."/>
        </authorList>
    </citation>
    <scope>NUCLEOTIDE SEQUENCE</scope>
</reference>
<proteinExistence type="predicted"/>
<evidence type="ECO:0000313" key="1">
    <source>
        <dbReference type="EMBL" id="CAI9119016.1"/>
    </source>
</evidence>
<dbReference type="EMBL" id="OX459126">
    <property type="protein sequence ID" value="CAI9119016.1"/>
    <property type="molecule type" value="Genomic_DNA"/>
</dbReference>
<protein>
    <submittedName>
        <fullName evidence="1">OLC1v1020665C1</fullName>
    </submittedName>
</protein>
<name>A0AAV1EGX7_OLDCO</name>
<dbReference type="AlphaFoldDB" id="A0AAV1EGX7"/>
<accession>A0AAV1EGX7</accession>